<keyword evidence="5" id="KW-1185">Reference proteome</keyword>
<dbReference type="Gene3D" id="3.40.50.10320">
    <property type="entry name" value="LmbE-like"/>
    <property type="match status" value="1"/>
</dbReference>
<dbReference type="SUPFAM" id="SSF102588">
    <property type="entry name" value="LmbE-like"/>
    <property type="match status" value="1"/>
</dbReference>
<comment type="similarity">
    <text evidence="1">Belongs to the PIGL family.</text>
</comment>
<sequence length="297" mass="34744">MLGTNVVLNFTLLKEDIIEFSSSIFANLLEYLRDTVEHLILAILIYILICILLYLCIQVWGFMEFNREPNNARRILFVISHCDDECMFFGPTILHFTKKEECSVYIVCLSTGRNYGMGSIRKNELYKACTVLGVPSENIFIHSHTLLPDAMDVRWPTEVISSLVLRYVESLDITTLVTFDRYGVSYHNNHCSIYYAVANLILDNVLPKSCTVYVLDTTNIIRKYWFFLDIPLSIVFSRFRFMGGLEGRTTIYNAMKQHSSQLKWFRRLYMYFSRYVLINTLQQMNLIDVELDLEIQD</sequence>
<keyword evidence="3" id="KW-0472">Membrane</keyword>
<evidence type="ECO:0000256" key="3">
    <source>
        <dbReference type="SAM" id="Phobius"/>
    </source>
</evidence>
<dbReference type="EMBL" id="OV651827">
    <property type="protein sequence ID" value="CAH1103997.1"/>
    <property type="molecule type" value="Genomic_DNA"/>
</dbReference>
<gene>
    <name evidence="4" type="ORF">PSYICH_LOCUS4767</name>
</gene>
<dbReference type="Proteomes" id="UP001153636">
    <property type="component" value="Chromosome 15"/>
</dbReference>
<evidence type="ECO:0000313" key="4">
    <source>
        <dbReference type="EMBL" id="CAH1103997.1"/>
    </source>
</evidence>
<feature type="transmembrane region" description="Helical" evidence="3">
    <location>
        <begin position="39"/>
        <end position="63"/>
    </location>
</feature>
<dbReference type="OrthoDB" id="440160at2759"/>
<dbReference type="PANTHER" id="PTHR12993:SF11">
    <property type="entry name" value="N-ACETYLGLUCOSAMINYL-PHOSPHATIDYLINOSITOL DE-N-ACETYLASE"/>
    <property type="match status" value="1"/>
</dbReference>
<dbReference type="GO" id="GO:0005783">
    <property type="term" value="C:endoplasmic reticulum"/>
    <property type="evidence" value="ECO:0007669"/>
    <property type="project" value="TreeGrafter"/>
</dbReference>
<dbReference type="InterPro" id="IPR003737">
    <property type="entry name" value="GlcNAc_PI_deacetylase-related"/>
</dbReference>
<dbReference type="EC" id="3.5.1.89" evidence="2"/>
<evidence type="ECO:0000256" key="2">
    <source>
        <dbReference type="ARBA" id="ARBA00012176"/>
    </source>
</evidence>
<dbReference type="Pfam" id="PF02585">
    <property type="entry name" value="PIG-L"/>
    <property type="match status" value="1"/>
</dbReference>
<organism evidence="4 5">
    <name type="scientific">Psylliodes chrysocephalus</name>
    <dbReference type="NCBI Taxonomy" id="3402493"/>
    <lineage>
        <taxon>Eukaryota</taxon>
        <taxon>Metazoa</taxon>
        <taxon>Ecdysozoa</taxon>
        <taxon>Arthropoda</taxon>
        <taxon>Hexapoda</taxon>
        <taxon>Insecta</taxon>
        <taxon>Pterygota</taxon>
        <taxon>Neoptera</taxon>
        <taxon>Endopterygota</taxon>
        <taxon>Coleoptera</taxon>
        <taxon>Polyphaga</taxon>
        <taxon>Cucujiformia</taxon>
        <taxon>Chrysomeloidea</taxon>
        <taxon>Chrysomelidae</taxon>
        <taxon>Galerucinae</taxon>
        <taxon>Alticini</taxon>
        <taxon>Psylliodes</taxon>
    </lineage>
</organism>
<dbReference type="PANTHER" id="PTHR12993">
    <property type="entry name" value="N-ACETYLGLUCOSAMINYL-PHOSPHATIDYLINOSITOL DE-N-ACETYLASE-RELATED"/>
    <property type="match status" value="1"/>
</dbReference>
<keyword evidence="3" id="KW-0812">Transmembrane</keyword>
<dbReference type="GO" id="GO:0000225">
    <property type="term" value="F:N-acetylglucosaminylphosphatidylinositol deacetylase activity"/>
    <property type="evidence" value="ECO:0007669"/>
    <property type="project" value="UniProtKB-EC"/>
</dbReference>
<dbReference type="AlphaFoldDB" id="A0A9P0CSP6"/>
<proteinExistence type="inferred from homology"/>
<evidence type="ECO:0000256" key="1">
    <source>
        <dbReference type="ARBA" id="ARBA00006066"/>
    </source>
</evidence>
<keyword evidence="3" id="KW-1133">Transmembrane helix</keyword>
<evidence type="ECO:0000313" key="5">
    <source>
        <dbReference type="Proteomes" id="UP001153636"/>
    </source>
</evidence>
<accession>A0A9P0CSP6</accession>
<reference evidence="4" key="1">
    <citation type="submission" date="2022-01" db="EMBL/GenBank/DDBJ databases">
        <authorList>
            <person name="King R."/>
        </authorList>
    </citation>
    <scope>NUCLEOTIDE SEQUENCE</scope>
</reference>
<protein>
    <recommendedName>
        <fullName evidence="2">N-acetylglucosaminylphosphatidylinositol deacetylase</fullName>
        <ecNumber evidence="2">3.5.1.89</ecNumber>
    </recommendedName>
</protein>
<dbReference type="InterPro" id="IPR024078">
    <property type="entry name" value="LmbE-like_dom_sf"/>
</dbReference>
<name>A0A9P0CSP6_9CUCU</name>